<keyword evidence="3" id="KW-1185">Reference proteome</keyword>
<evidence type="ECO:0000313" key="2">
    <source>
        <dbReference type="EMBL" id="MPY67646.1"/>
    </source>
</evidence>
<comment type="caution">
    <text evidence="2">The sequence shown here is derived from an EMBL/GenBank/DDBJ whole genome shotgun (WGS) entry which is preliminary data.</text>
</comment>
<dbReference type="AlphaFoldDB" id="A0A7X1TSN7"/>
<name>A0A7X1TSN7_9DEIO</name>
<organism evidence="2 3">
    <name type="scientific">Deinococcus terrestris</name>
    <dbReference type="NCBI Taxonomy" id="2651870"/>
    <lineage>
        <taxon>Bacteria</taxon>
        <taxon>Thermotogati</taxon>
        <taxon>Deinococcota</taxon>
        <taxon>Deinococci</taxon>
        <taxon>Deinococcales</taxon>
        <taxon>Deinococcaceae</taxon>
        <taxon>Deinococcus</taxon>
    </lineage>
</organism>
<sequence length="69" mass="7365">MLFRHVCSCRGAWVAFTPVEAASSAESTADELWQTGRTRAVWVFPKPASPQTPSADLGRLATKSASLGT</sequence>
<dbReference type="EMBL" id="WBSL01000007">
    <property type="protein sequence ID" value="MPY67646.1"/>
    <property type="molecule type" value="Genomic_DNA"/>
</dbReference>
<evidence type="ECO:0000256" key="1">
    <source>
        <dbReference type="SAM" id="MobiDB-lite"/>
    </source>
</evidence>
<protein>
    <submittedName>
        <fullName evidence="2">Uncharacterized protein</fullName>
    </submittedName>
</protein>
<dbReference type="RefSeq" id="WP_152871978.1">
    <property type="nucleotide sequence ID" value="NZ_WBSL01000007.1"/>
</dbReference>
<gene>
    <name evidence="2" type="ORF">F8S09_13285</name>
</gene>
<proteinExistence type="predicted"/>
<accession>A0A7X1TSN7</accession>
<evidence type="ECO:0000313" key="3">
    <source>
        <dbReference type="Proteomes" id="UP000484842"/>
    </source>
</evidence>
<feature type="region of interest" description="Disordered" evidence="1">
    <location>
        <begin position="45"/>
        <end position="69"/>
    </location>
</feature>
<reference evidence="2 3" key="1">
    <citation type="submission" date="2019-10" db="EMBL/GenBank/DDBJ databases">
        <title>Deinococcus sp. isolated from soil.</title>
        <authorList>
            <person name="Li Y."/>
            <person name="Wang J."/>
        </authorList>
    </citation>
    <scope>NUCLEOTIDE SEQUENCE [LARGE SCALE GENOMIC DNA]</scope>
    <source>
        <strain evidence="2 3">SDU3-2</strain>
    </source>
</reference>
<dbReference type="Proteomes" id="UP000484842">
    <property type="component" value="Unassembled WGS sequence"/>
</dbReference>